<reference evidence="3 4" key="1">
    <citation type="submission" date="2016-07" db="EMBL/GenBank/DDBJ databases">
        <title>Draft Genome Sequence of Oceanisphaera psychrotolerans, isolated from coastal sediment samples.</title>
        <authorList>
            <person name="Zhuo S."/>
            <person name="Ruan Z."/>
        </authorList>
    </citation>
    <scope>NUCLEOTIDE SEQUENCE [LARGE SCALE GENOMIC DNA]</scope>
    <source>
        <strain evidence="3 4">LAM-WHM-ZC</strain>
    </source>
</reference>
<dbReference type="Proteomes" id="UP000243073">
    <property type="component" value="Unassembled WGS sequence"/>
</dbReference>
<dbReference type="InterPro" id="IPR027417">
    <property type="entry name" value="P-loop_NTPase"/>
</dbReference>
<dbReference type="RefSeq" id="WP_071472112.1">
    <property type="nucleotide sequence ID" value="NZ_MDKE01000011.1"/>
</dbReference>
<proteinExistence type="predicted"/>
<evidence type="ECO:0000313" key="4">
    <source>
        <dbReference type="Proteomes" id="UP000243073"/>
    </source>
</evidence>
<dbReference type="STRING" id="1414654.BFR47_01200"/>
<protein>
    <submittedName>
        <fullName evidence="3">Restriction endonuclease subunit R</fullName>
    </submittedName>
</protein>
<keyword evidence="4" id="KW-1185">Reference proteome</keyword>
<dbReference type="PANTHER" id="PTHR47396:SF1">
    <property type="entry name" value="ATP-DEPENDENT HELICASE IRC3-RELATED"/>
    <property type="match status" value="1"/>
</dbReference>
<dbReference type="PANTHER" id="PTHR47396">
    <property type="entry name" value="TYPE I RESTRICTION ENZYME ECOKI R PROTEIN"/>
    <property type="match status" value="1"/>
</dbReference>
<keyword evidence="3" id="KW-0540">Nuclease</keyword>
<sequence length="952" mass="107815">MSTDIKTANQISARLSLRKPQDKSLQILCRVLEQLQLDKDPDLNHWLKVIKEEHPTVKGFERSFPSLCFALATGVGKTRLMGAMIAWLYLTGRSRHFFVLAPNLTIYEKLKQDFLPGSPKYVFQGIPELSQTPPVLVTGDDYQEGRGVRLDYAVTERMTGDLFATETAPHINIFNVSKINALDNKKGADKSKTAKIRRIQEYIGDSYFSYLAELPDLVVLMDEAHRYYASAGAKALNDLKPVLGIELTATPKTVGANPRDFRNIIYHYPLASALNDGYVKIPAVATRKDFRAASYNQEQLERIKLEDGIHHHEYVKTELASYANNTGRPSVKPFMLVVAQDTLHADELKSRMEDDTFFEGAYKGKVITVHSNQTGEESEETTQRLLAVEHDKDTEIVIHVNKLKEGWDVTNLYTIVPLRASASEILTEQTIGRGLRLPYGKRTGVEAVDRLTIIAHDRFQEIIDRANDKESVIKKTLYIGAEDDENGIPEKKPQTMVVPSMVEILLGRRPTELDGREIHEKPPAGYGDNVAAEKPALPSLLNTESERKAAELTFKIVSEEAKRLTSSKELNSAEVKEAVTKRVQQAMREWVPPVSPQLQKNENSGEDTASEQLPLPRMDDCAINDLVVAITEKLVEHTIDIPQIVILPTREVNYGFTDFDLSGLERIALKPGSKEMLLQHLEDNRTSSISWEEGGEAEARPEDYLVRSLIDHDEIDYDQHAEALYKLAGQMVAHLHGYLSEEDAESLLKTQGRQLADFIWAQLRANMWTTPTDYIGRITQGFDILRPATFNYAREELPRHFRSPIQPGEKSKVRQMLFNGFAKCCYPYQKFDSVDGEWRLAQILEDDPSVLKWMKPAPGQFKIEYANGQNYEPDFVVETKDAYLLMEPKKATEVDSPEVQAKARAAVRWCHYANEHAKQHEGKTWHYVLIPHSDIELGRTIAGLKQEFEFVN</sequence>
<keyword evidence="3" id="KW-0255">Endonuclease</keyword>
<dbReference type="AlphaFoldDB" id="A0A1J4QEU6"/>
<feature type="region of interest" description="Disordered" evidence="1">
    <location>
        <begin position="593"/>
        <end position="612"/>
    </location>
</feature>
<gene>
    <name evidence="3" type="ORF">BFR47_01200</name>
</gene>
<dbReference type="GO" id="GO:0003677">
    <property type="term" value="F:DNA binding"/>
    <property type="evidence" value="ECO:0007669"/>
    <property type="project" value="InterPro"/>
</dbReference>
<dbReference type="OrthoDB" id="9804145at2"/>
<feature type="domain" description="Helicase/UvrB N-terminal" evidence="2">
    <location>
        <begin position="44"/>
        <end position="252"/>
    </location>
</feature>
<dbReference type="GO" id="GO:0005829">
    <property type="term" value="C:cytosol"/>
    <property type="evidence" value="ECO:0007669"/>
    <property type="project" value="TreeGrafter"/>
</dbReference>
<dbReference type="Pfam" id="PF04851">
    <property type="entry name" value="ResIII"/>
    <property type="match status" value="1"/>
</dbReference>
<evidence type="ECO:0000256" key="1">
    <source>
        <dbReference type="SAM" id="MobiDB-lite"/>
    </source>
</evidence>
<dbReference type="EMBL" id="MDKE01000011">
    <property type="protein sequence ID" value="OIN12337.1"/>
    <property type="molecule type" value="Genomic_DNA"/>
</dbReference>
<dbReference type="SUPFAM" id="SSF52540">
    <property type="entry name" value="P-loop containing nucleoside triphosphate hydrolases"/>
    <property type="match status" value="2"/>
</dbReference>
<name>A0A1J4QEU6_9GAMM</name>
<dbReference type="Gene3D" id="3.40.50.300">
    <property type="entry name" value="P-loop containing nucleotide triphosphate hydrolases"/>
    <property type="match status" value="2"/>
</dbReference>
<dbReference type="GO" id="GO:0004519">
    <property type="term" value="F:endonuclease activity"/>
    <property type="evidence" value="ECO:0007669"/>
    <property type="project" value="UniProtKB-KW"/>
</dbReference>
<comment type="caution">
    <text evidence="3">The sequence shown here is derived from an EMBL/GenBank/DDBJ whole genome shotgun (WGS) entry which is preliminary data.</text>
</comment>
<accession>A0A1J4QEU6</accession>
<keyword evidence="3" id="KW-0378">Hydrolase</keyword>
<dbReference type="GO" id="GO:0016787">
    <property type="term" value="F:hydrolase activity"/>
    <property type="evidence" value="ECO:0007669"/>
    <property type="project" value="InterPro"/>
</dbReference>
<organism evidence="3 4">
    <name type="scientific">Oceanisphaera psychrotolerans</name>
    <dbReference type="NCBI Taxonomy" id="1414654"/>
    <lineage>
        <taxon>Bacteria</taxon>
        <taxon>Pseudomonadati</taxon>
        <taxon>Pseudomonadota</taxon>
        <taxon>Gammaproteobacteria</taxon>
        <taxon>Aeromonadales</taxon>
        <taxon>Aeromonadaceae</taxon>
        <taxon>Oceanisphaera</taxon>
    </lineage>
</organism>
<dbReference type="InterPro" id="IPR006935">
    <property type="entry name" value="Helicase/UvrB_N"/>
</dbReference>
<dbReference type="GO" id="GO:0005524">
    <property type="term" value="F:ATP binding"/>
    <property type="evidence" value="ECO:0007669"/>
    <property type="project" value="InterPro"/>
</dbReference>
<dbReference type="InterPro" id="IPR050742">
    <property type="entry name" value="Helicase_Restrict-Modif_Enz"/>
</dbReference>
<evidence type="ECO:0000259" key="2">
    <source>
        <dbReference type="Pfam" id="PF04851"/>
    </source>
</evidence>
<evidence type="ECO:0000313" key="3">
    <source>
        <dbReference type="EMBL" id="OIN12337.1"/>
    </source>
</evidence>